<protein>
    <submittedName>
        <fullName evidence="7">Acetyl-CoA C-acyltransferase</fullName>
        <ecNumber evidence="7">2.3.1.9</ecNumber>
    </submittedName>
</protein>
<dbReference type="NCBIfam" id="TIGR01930">
    <property type="entry name" value="AcCoA-C-Actrans"/>
    <property type="match status" value="1"/>
</dbReference>
<evidence type="ECO:0000256" key="3">
    <source>
        <dbReference type="ARBA" id="ARBA00023315"/>
    </source>
</evidence>
<dbReference type="InterPro" id="IPR016039">
    <property type="entry name" value="Thiolase-like"/>
</dbReference>
<dbReference type="Pfam" id="PF00108">
    <property type="entry name" value="Thiolase_N"/>
    <property type="match status" value="1"/>
</dbReference>
<dbReference type="InterPro" id="IPR002155">
    <property type="entry name" value="Thiolase"/>
</dbReference>
<keyword evidence="3 4" id="KW-0012">Acyltransferase</keyword>
<accession>A0A2U1JX70</accession>
<comment type="similarity">
    <text evidence="1 4">Belongs to the thiolase-like superfamily. Thiolase family.</text>
</comment>
<feature type="domain" description="Thiolase C-terminal" evidence="6">
    <location>
        <begin position="279"/>
        <end position="399"/>
    </location>
</feature>
<evidence type="ECO:0000259" key="5">
    <source>
        <dbReference type="Pfam" id="PF00108"/>
    </source>
</evidence>
<dbReference type="EMBL" id="QCZG01000029">
    <property type="protein sequence ID" value="PWA09423.1"/>
    <property type="molecule type" value="Genomic_DNA"/>
</dbReference>
<dbReference type="PANTHER" id="PTHR43365:SF1">
    <property type="entry name" value="ACETYL-COA C-ACYLTRANSFERASE"/>
    <property type="match status" value="1"/>
</dbReference>
<dbReference type="CDD" id="cd00751">
    <property type="entry name" value="thiolase"/>
    <property type="match status" value="1"/>
</dbReference>
<sequence length="400" mass="43044">MDAYIYDAVRTPRGAARKTGALVSITPINLLSQLFSSLHKRQQWDQELVEDIVLGCVTQVNDQGANIAKIAAIAANLPESIAGITVNRFCSSALDAVGIAAQKTNAGSEHIVLAGGIESISRVPMFADNGAWYRDPEVSKKTNFIQMGVSADIIATLEKFERQQLDEYAIQSHERAAFARRNQYFSNSIVPIYDTENNIVLENDELIRENSTVGSLAQLVPVFGKVGAGLAEEAIYRDFPQLDGKINHLHHPGNSPSLADGASLLLIGNKQAEEKLGIRPRARIVAVTSASTNPLLLTGGQTATEKILAKTDFSVDDIDLFEYNESFAATVLKYMRDLGINENKLNVNGGVIATGHAMGATGGMLIITLLDELERKNLQRGLVAISGGGGVGTAMIIERV</sequence>
<organism evidence="7 8">
    <name type="scientific">Pueribacillus theae</name>
    <dbReference type="NCBI Taxonomy" id="2171751"/>
    <lineage>
        <taxon>Bacteria</taxon>
        <taxon>Bacillati</taxon>
        <taxon>Bacillota</taxon>
        <taxon>Bacilli</taxon>
        <taxon>Bacillales</taxon>
        <taxon>Bacillaceae</taxon>
        <taxon>Pueribacillus</taxon>
    </lineage>
</organism>
<dbReference type="Gene3D" id="3.40.47.10">
    <property type="match status" value="2"/>
</dbReference>
<dbReference type="EC" id="2.3.1.9" evidence="7"/>
<evidence type="ECO:0000256" key="2">
    <source>
        <dbReference type="ARBA" id="ARBA00022679"/>
    </source>
</evidence>
<evidence type="ECO:0000256" key="1">
    <source>
        <dbReference type="ARBA" id="ARBA00010982"/>
    </source>
</evidence>
<evidence type="ECO:0000256" key="4">
    <source>
        <dbReference type="RuleBase" id="RU003557"/>
    </source>
</evidence>
<evidence type="ECO:0000313" key="7">
    <source>
        <dbReference type="EMBL" id="PWA09423.1"/>
    </source>
</evidence>
<evidence type="ECO:0000313" key="8">
    <source>
        <dbReference type="Proteomes" id="UP000245998"/>
    </source>
</evidence>
<dbReference type="PANTHER" id="PTHR43365">
    <property type="entry name" value="BLR7806 PROTEIN"/>
    <property type="match status" value="1"/>
</dbReference>
<dbReference type="Pfam" id="PF02803">
    <property type="entry name" value="Thiolase_C"/>
    <property type="match status" value="1"/>
</dbReference>
<dbReference type="InterPro" id="IPR020617">
    <property type="entry name" value="Thiolase_C"/>
</dbReference>
<keyword evidence="8" id="KW-1185">Reference proteome</keyword>
<gene>
    <name evidence="7" type="ORF">DCC39_13065</name>
</gene>
<reference evidence="7 8" key="1">
    <citation type="submission" date="2018-04" db="EMBL/GenBank/DDBJ databases">
        <title>Camelliibacillus theae gen. nov., sp. nov., isolated from Pu'er tea.</title>
        <authorList>
            <person name="Niu L."/>
        </authorList>
    </citation>
    <scope>NUCLEOTIDE SEQUENCE [LARGE SCALE GENOMIC DNA]</scope>
    <source>
        <strain evidence="7 8">T8</strain>
    </source>
</reference>
<dbReference type="Proteomes" id="UP000245998">
    <property type="component" value="Unassembled WGS sequence"/>
</dbReference>
<comment type="caution">
    <text evidence="7">The sequence shown here is derived from an EMBL/GenBank/DDBJ whole genome shotgun (WGS) entry which is preliminary data.</text>
</comment>
<name>A0A2U1JX70_9BACI</name>
<dbReference type="RefSeq" id="WP_116555352.1">
    <property type="nucleotide sequence ID" value="NZ_QCZG01000029.1"/>
</dbReference>
<dbReference type="GO" id="GO:0003985">
    <property type="term" value="F:acetyl-CoA C-acetyltransferase activity"/>
    <property type="evidence" value="ECO:0007669"/>
    <property type="project" value="UniProtKB-EC"/>
</dbReference>
<keyword evidence="2 4" id="KW-0808">Transferase</keyword>
<dbReference type="InterPro" id="IPR020616">
    <property type="entry name" value="Thiolase_N"/>
</dbReference>
<proteinExistence type="inferred from homology"/>
<feature type="domain" description="Thiolase N-terminal" evidence="5">
    <location>
        <begin position="4"/>
        <end position="228"/>
    </location>
</feature>
<evidence type="ECO:0000259" key="6">
    <source>
        <dbReference type="Pfam" id="PF02803"/>
    </source>
</evidence>
<dbReference type="AlphaFoldDB" id="A0A2U1JX70"/>
<dbReference type="OrthoDB" id="9764892at2"/>
<dbReference type="PIRSF" id="PIRSF000429">
    <property type="entry name" value="Ac-CoA_Ac_transf"/>
    <property type="match status" value="1"/>
</dbReference>
<dbReference type="SUPFAM" id="SSF53901">
    <property type="entry name" value="Thiolase-like"/>
    <property type="match status" value="2"/>
</dbReference>